<evidence type="ECO:0000313" key="1">
    <source>
        <dbReference type="EMBL" id="WOO43332.1"/>
    </source>
</evidence>
<name>A0AAQ3LDF0_9BACT</name>
<dbReference type="EMBL" id="CP136920">
    <property type="protein sequence ID" value="WOO43332.1"/>
    <property type="molecule type" value="Genomic_DNA"/>
</dbReference>
<dbReference type="AlphaFoldDB" id="A0AAQ3LDF0"/>
<gene>
    <name evidence="1" type="ORF">RZN69_09545</name>
</gene>
<proteinExistence type="predicted"/>
<dbReference type="KEGG" id="puo:RZN69_09545"/>
<sequence>MSDSIALSGQETKRALVGYDETTYVYPVRVPGSRQTVRIVTDKPLSYEPDYEDFLVWHATGKVPDRDATVASEK</sequence>
<reference evidence="1 2" key="1">
    <citation type="submission" date="2023-10" db="EMBL/GenBank/DDBJ databases">
        <title>Rubellicoccus peritrichatus gen. nov., sp. nov., isolated from an algae of coral reef tank.</title>
        <authorList>
            <person name="Luo J."/>
        </authorList>
    </citation>
    <scope>NUCLEOTIDE SEQUENCE [LARGE SCALE GENOMIC DNA]</scope>
    <source>
        <strain evidence="1 2">CR14</strain>
    </source>
</reference>
<protein>
    <submittedName>
        <fullName evidence="1">Uncharacterized protein</fullName>
    </submittedName>
</protein>
<dbReference type="Proteomes" id="UP001304300">
    <property type="component" value="Chromosome"/>
</dbReference>
<dbReference type="RefSeq" id="WP_317835881.1">
    <property type="nucleotide sequence ID" value="NZ_CP136920.1"/>
</dbReference>
<organism evidence="1 2">
    <name type="scientific">Rubellicoccus peritrichatus</name>
    <dbReference type="NCBI Taxonomy" id="3080537"/>
    <lineage>
        <taxon>Bacteria</taxon>
        <taxon>Pseudomonadati</taxon>
        <taxon>Verrucomicrobiota</taxon>
        <taxon>Opitutia</taxon>
        <taxon>Puniceicoccales</taxon>
        <taxon>Cerasicoccaceae</taxon>
        <taxon>Rubellicoccus</taxon>
    </lineage>
</organism>
<accession>A0AAQ3LDF0</accession>
<evidence type="ECO:0000313" key="2">
    <source>
        <dbReference type="Proteomes" id="UP001304300"/>
    </source>
</evidence>
<keyword evidence="2" id="KW-1185">Reference proteome</keyword>